<keyword evidence="4" id="KW-0804">Transcription</keyword>
<evidence type="ECO:0000259" key="6">
    <source>
        <dbReference type="PROSITE" id="PS01124"/>
    </source>
</evidence>
<dbReference type="PROSITE" id="PS01124">
    <property type="entry name" value="HTH_ARAC_FAMILY_2"/>
    <property type="match status" value="1"/>
</dbReference>
<dbReference type="Proteomes" id="UP000095541">
    <property type="component" value="Unassembled WGS sequence"/>
</dbReference>
<reference evidence="7 8" key="1">
    <citation type="submission" date="2015-09" db="EMBL/GenBank/DDBJ databases">
        <authorList>
            <consortium name="Pathogen Informatics"/>
        </authorList>
    </citation>
    <scope>NUCLEOTIDE SEQUENCE [LARGE SCALE GENOMIC DNA]</scope>
    <source>
        <strain evidence="7 8">2789STDY5834945</strain>
    </source>
</reference>
<dbReference type="GO" id="GO:0043565">
    <property type="term" value="F:sequence-specific DNA binding"/>
    <property type="evidence" value="ECO:0007669"/>
    <property type="project" value="InterPro"/>
</dbReference>
<dbReference type="InterPro" id="IPR018060">
    <property type="entry name" value="HTH_AraC"/>
</dbReference>
<evidence type="ECO:0000256" key="4">
    <source>
        <dbReference type="ARBA" id="ARBA00023163"/>
    </source>
</evidence>
<dbReference type="SUPFAM" id="SSF46689">
    <property type="entry name" value="Homeodomain-like"/>
    <property type="match status" value="1"/>
</dbReference>
<dbReference type="EMBL" id="CZBI01000001">
    <property type="protein sequence ID" value="CUP54872.1"/>
    <property type="molecule type" value="Genomic_DNA"/>
</dbReference>
<dbReference type="RefSeq" id="WP_055217296.1">
    <property type="nucleotide sequence ID" value="NZ_CZBI01000001.1"/>
</dbReference>
<accession>A0A174P1E5</accession>
<keyword evidence="5" id="KW-0812">Transmembrane</keyword>
<evidence type="ECO:0000256" key="2">
    <source>
        <dbReference type="ARBA" id="ARBA00023015"/>
    </source>
</evidence>
<keyword evidence="5" id="KW-0472">Membrane</keyword>
<dbReference type="Pfam" id="PF12833">
    <property type="entry name" value="HTH_18"/>
    <property type="match status" value="1"/>
</dbReference>
<dbReference type="InterPro" id="IPR011123">
    <property type="entry name" value="Y_Y_Y"/>
</dbReference>
<keyword evidence="5" id="KW-1133">Transmembrane helix</keyword>
<dbReference type="Gene3D" id="2.60.40.10">
    <property type="entry name" value="Immunoglobulins"/>
    <property type="match status" value="1"/>
</dbReference>
<keyword evidence="3" id="KW-0238">DNA-binding</keyword>
<evidence type="ECO:0000313" key="8">
    <source>
        <dbReference type="Proteomes" id="UP000095541"/>
    </source>
</evidence>
<evidence type="ECO:0000256" key="1">
    <source>
        <dbReference type="ARBA" id="ARBA00022553"/>
    </source>
</evidence>
<dbReference type="InterPro" id="IPR015943">
    <property type="entry name" value="WD40/YVTN_repeat-like_dom_sf"/>
</dbReference>
<proteinExistence type="predicted"/>
<name>A0A174P1E5_BACT4</name>
<organism evidence="7 8">
    <name type="scientific">Bacteroides thetaiotaomicron</name>
    <dbReference type="NCBI Taxonomy" id="818"/>
    <lineage>
        <taxon>Bacteria</taxon>
        <taxon>Pseudomonadati</taxon>
        <taxon>Bacteroidota</taxon>
        <taxon>Bacteroidia</taxon>
        <taxon>Bacteroidales</taxon>
        <taxon>Bacteroidaceae</taxon>
        <taxon>Bacteroides</taxon>
    </lineage>
</organism>
<dbReference type="Pfam" id="PF07494">
    <property type="entry name" value="Reg_prop"/>
    <property type="match status" value="2"/>
</dbReference>
<dbReference type="SUPFAM" id="SSF63829">
    <property type="entry name" value="Calcium-dependent phosphotriesterase"/>
    <property type="match status" value="2"/>
</dbReference>
<dbReference type="InterPro" id="IPR009057">
    <property type="entry name" value="Homeodomain-like_sf"/>
</dbReference>
<dbReference type="InterPro" id="IPR011047">
    <property type="entry name" value="Quinoprotein_ADH-like_sf"/>
</dbReference>
<evidence type="ECO:0000313" key="7">
    <source>
        <dbReference type="EMBL" id="CUP54872.1"/>
    </source>
</evidence>
<dbReference type="Pfam" id="PF07495">
    <property type="entry name" value="Y_Y_Y"/>
    <property type="match status" value="1"/>
</dbReference>
<evidence type="ECO:0000256" key="5">
    <source>
        <dbReference type="SAM" id="Phobius"/>
    </source>
</evidence>
<gene>
    <name evidence="7" type="ORF">ERS852557_00974</name>
</gene>
<sequence>MKNHILPFIIVLLLMIFKVEGVYASSLMNYYSITTFEGLPSNTVGAIKKDATGFIWIGTRSGLCRFDGCEVKTYPVLSEDDIWSIEELDNDTLLLGTVSGLKYFSRKTNTAVKLDIPSTIVKSVRKISDGKFLAGTEAGLYIIDNHTPRQIFLETGLSSCNHITSIIREDKNIYWFSTADGLGKIDIRTMKPEIYRMPEDISNSNFFICLTRVGNYIYLGSFNKGIFSFDMSEKKFAKVNGFEHNLIMTIDAQDNQLFVGTNGQGLKVLSLEDGSIEVISHKEKARNSINSNTITAFLYDNGIRWIGTQFGGISYTPRIGAKFSYYSKNDFYSTDYRVRSFYMFPNGDKLIGTRTGLFFIREKTGEVINYSLENRSSNLRSDIVVFINRIQDKILIGTYGGGVHIFDEKTLSLKDFSQEELFLYGCIFSIVEDAKGNLWFASQSGLYQSTPDGHILKKYDTMNSVLTTNTILSLYVDPMNRLWIGSKFGLFLLDITTGKMRADCFNTPIKGEIKYIMEDSRKDMWVCTDNGLYKVGKDLIVNDHFTTDNLLPDNQVYCIQEDIHGIYWITTQKEIVRYNPAEKQHYTYQRQDGLSGLEFNNSLFVSNDSIIWWSNEGGLVYTSIRNIDTDPHFTYKPTITSYVVSDTEYDFPYVDISEGIVLPSSENNLRFKFSNMDYALPYANIYEYKLEGYDKEWLKQTGVNEVSYKDLPGGHYIFKLRVPGDENQMQTVDVYVRKSYTFMAGVLFVVVLISILVLYFCYKIWVLKKRMTNERLILSTVQERSKDKKTALPEMKVSGLLDNLLSYLEHEKPYLNPKLSIGDVALKLSCTETELSQLLNNYMNVNFANFINVYRVNEIKNRLSQENLSKYTLKALSEQCGFSSKATFYRVFKNVTGMTPLEYCKKQNFVIKEI</sequence>
<dbReference type="Gene3D" id="1.10.10.60">
    <property type="entry name" value="Homeodomain-like"/>
    <property type="match status" value="1"/>
</dbReference>
<dbReference type="PROSITE" id="PS00041">
    <property type="entry name" value="HTH_ARAC_FAMILY_1"/>
    <property type="match status" value="1"/>
</dbReference>
<dbReference type="InterPro" id="IPR018062">
    <property type="entry name" value="HTH_AraC-typ_CS"/>
</dbReference>
<keyword evidence="2" id="KW-0805">Transcription regulation</keyword>
<dbReference type="SUPFAM" id="SSF50998">
    <property type="entry name" value="Quinoprotein alcohol dehydrogenase-like"/>
    <property type="match status" value="1"/>
</dbReference>
<feature type="transmembrane region" description="Helical" evidence="5">
    <location>
        <begin position="740"/>
        <end position="762"/>
    </location>
</feature>
<dbReference type="PANTHER" id="PTHR43547">
    <property type="entry name" value="TWO-COMPONENT HISTIDINE KINASE"/>
    <property type="match status" value="1"/>
</dbReference>
<dbReference type="SMART" id="SM00342">
    <property type="entry name" value="HTH_ARAC"/>
    <property type="match status" value="1"/>
</dbReference>
<dbReference type="GO" id="GO:0003700">
    <property type="term" value="F:DNA-binding transcription factor activity"/>
    <property type="evidence" value="ECO:0007669"/>
    <property type="project" value="InterPro"/>
</dbReference>
<feature type="domain" description="HTH araC/xylS-type" evidence="6">
    <location>
        <begin position="802"/>
        <end position="906"/>
    </location>
</feature>
<dbReference type="Gene3D" id="2.130.10.10">
    <property type="entry name" value="YVTN repeat-like/Quinoprotein amine dehydrogenase"/>
    <property type="match status" value="3"/>
</dbReference>
<dbReference type="GO" id="GO:0000155">
    <property type="term" value="F:phosphorelay sensor kinase activity"/>
    <property type="evidence" value="ECO:0007669"/>
    <property type="project" value="TreeGrafter"/>
</dbReference>
<protein>
    <submittedName>
        <fullName evidence="7">Transcriptional regulator</fullName>
    </submittedName>
</protein>
<dbReference type="InterPro" id="IPR011110">
    <property type="entry name" value="Reg_prop"/>
</dbReference>
<dbReference type="InterPro" id="IPR013783">
    <property type="entry name" value="Ig-like_fold"/>
</dbReference>
<dbReference type="PANTHER" id="PTHR43547:SF2">
    <property type="entry name" value="HYBRID SIGNAL TRANSDUCTION HISTIDINE KINASE C"/>
    <property type="match status" value="1"/>
</dbReference>
<dbReference type="AlphaFoldDB" id="A0A174P1E5"/>
<evidence type="ECO:0000256" key="3">
    <source>
        <dbReference type="ARBA" id="ARBA00023125"/>
    </source>
</evidence>
<keyword evidence="1" id="KW-0597">Phosphoprotein</keyword>